<accession>I2FLS0</accession>
<evidence type="ECO:0000313" key="1">
    <source>
        <dbReference type="EMBL" id="CCE60804.1"/>
    </source>
</evidence>
<evidence type="ECO:0000313" key="2">
    <source>
        <dbReference type="Proteomes" id="UP000002867"/>
    </source>
</evidence>
<dbReference type="GeneID" id="12979161"/>
<reference evidence="1 2" key="1">
    <citation type="journal article" date="2012" name="PLoS ONE">
        <title>Genomic Analysis of Pseudomonas putida Phage tf with Localized Single-Strand DNA Interruptions.</title>
        <authorList>
            <person name="Glukhov A.S."/>
            <person name="Krutilina A.I."/>
            <person name="Shlyapnikov M.G."/>
            <person name="Severinov K."/>
            <person name="Lavysh D."/>
            <person name="Kochetkov V.V."/>
            <person name="McGrath J.W."/>
            <person name="de Leeuwe C."/>
            <person name="Shaburova O.V."/>
            <person name="Krylov V.N."/>
            <person name="Akulenko N.V."/>
            <person name="Kulakov L.A."/>
        </authorList>
    </citation>
    <scope>NUCLEOTIDE SEQUENCE [LARGE SCALE GENOMIC DNA]</scope>
</reference>
<protein>
    <submittedName>
        <fullName evidence="1">Phage particle protein</fullName>
    </submittedName>
</protein>
<name>I2FLS0_9CAUD</name>
<organism evidence="1 2">
    <name type="scientific">Pseudomonas phage tf</name>
    <dbReference type="NCBI Taxonomy" id="1114179"/>
    <lineage>
        <taxon>Viruses</taxon>
        <taxon>Duplodnaviria</taxon>
        <taxon>Heunggongvirae</taxon>
        <taxon>Uroviricota</taxon>
        <taxon>Caudoviricetes</taxon>
        <taxon>Krylovvirus</taxon>
        <taxon>Krylovvirus tf</taxon>
    </lineage>
</organism>
<dbReference type="KEGG" id="vg:12979161"/>
<sequence>MALADQLEARGATKMDLKGGQSLAEKIEARRASGEAAGLTAAPVDPDALRSTLGRGVQTLKENLGGTAEALGQALGSQFAEDAGAQFRAEAEQEALKFGTPTNTNSVYDIKDAGTAGEWVQENIAGSLPSMAPTVAGAVAGGRFGGPIGAFIGGTLGSLGVNIGDVQNRIRELDPDAKSPWTAIGTGAGMAALDGVGASVLLKPFVKTLGERAVVQGLVKQKMPVGAAIDLVKGAAVEGATEAAQELLASAGSAKGSGTDIDIDQTMENMLNAGLAGSMLGGAGRVVTGAASRVANNQRVEGSATTPLEQSTNTAKEGLAGRIWNTFGGHATSKLEGLANATPLAREFVQNFRPDMTGRTASKETIYESGDLMAGKWRTELNEGTNGWDDARWNAAIEDASTPGRLKDNPDAVVIRKVMDDVHSTAKDKGLSDIGYIEGHMPFRLDREAMAANPDQFIQDITPYFESRANAEKALTSYLDQEARIENADMAPQVKRQVEMDANGEWKIAKSAQKGQDEERARYRFAQGDVIPEFGHLERTRAFAAVPQNVLNKYAVEQSPSDRVAAIKDYFEGAAHRLAFTERFGADGSKANAQILKIIKDAQSKGRQVPKAEVDRMYDLLDAYSGTLGRIQDPSLRTAQSTLGAVLTMKTLPLAALSSLTEFMTPAIRGDIGAAMQSIFPTIQELGKALVAPLRKAPRTEFAQLASEANISFEAATSVASERLGANIFSKNAAKVNRVFFIANGLSLLTHVTRVYAAKTADQIITRNLSALAQGLPVTSAVGRKYQNQLRSMGIEVGSQGQAKALLSPDTPALVASARDARRLGIKRFSDQSVLETNLSNTPLWMNEPKMAMLAMLKRYPAAFGNVILPQLARRFSPQYAGSGTQAASALVGSSFILGMMLTLGYAQDELKQIAKSGEFNYDDKRNDTQRFMDVVNQTVMPLQASMIVDFFASPRYGSDPVSTTLGPAAGMAKDIVTGGYRTIQSLEDNPDVGIIGQTLLKQTPIRPFKWATDYINGGEE</sequence>
<dbReference type="EMBL" id="HE611333">
    <property type="protein sequence ID" value="CCE60804.1"/>
    <property type="molecule type" value="Genomic_DNA"/>
</dbReference>
<dbReference type="RefSeq" id="YP_006382509.1">
    <property type="nucleotide sequence ID" value="NC_017971.2"/>
</dbReference>
<dbReference type="Proteomes" id="UP000002867">
    <property type="component" value="Segment"/>
</dbReference>
<gene>
    <name evidence="1" type="ORF">tf_51</name>
</gene>
<dbReference type="OrthoDB" id="102at10239"/>
<keyword evidence="2" id="KW-1185">Reference proteome</keyword>
<proteinExistence type="predicted"/>